<dbReference type="PROSITE" id="PS50294">
    <property type="entry name" value="WD_REPEATS_REGION"/>
    <property type="match status" value="1"/>
</dbReference>
<dbReference type="SMART" id="SM00320">
    <property type="entry name" value="WD40"/>
    <property type="match status" value="1"/>
</dbReference>
<dbReference type="InterPro" id="IPR036047">
    <property type="entry name" value="F-box-like_dom_sf"/>
</dbReference>
<dbReference type="PANTHER" id="PTHR20995:SF17">
    <property type="entry name" value="F-BOX_WD REPEAT-CONTAINING PROTEIN 5"/>
    <property type="match status" value="1"/>
</dbReference>
<dbReference type="Gene3D" id="1.20.1280.50">
    <property type="match status" value="1"/>
</dbReference>
<evidence type="ECO:0000313" key="5">
    <source>
        <dbReference type="Proteomes" id="UP000502823"/>
    </source>
</evidence>
<dbReference type="OrthoDB" id="192402at2759"/>
<comment type="caution">
    <text evidence="4">The sequence shown here is derived from an EMBL/GenBank/DDBJ whole genome shotgun (WGS) entry which is preliminary data.</text>
</comment>
<dbReference type="PROSITE" id="PS50181">
    <property type="entry name" value="FBOX"/>
    <property type="match status" value="1"/>
</dbReference>
<dbReference type="InterPro" id="IPR036322">
    <property type="entry name" value="WD40_repeat_dom_sf"/>
</dbReference>
<feature type="region of interest" description="Disordered" evidence="2">
    <location>
        <begin position="284"/>
        <end position="356"/>
    </location>
</feature>
<dbReference type="PROSITE" id="PS50082">
    <property type="entry name" value="WD_REPEATS_2"/>
    <property type="match status" value="1"/>
</dbReference>
<sequence>MECEEDQSDDASLTSDTPLEVNSNWYYLPDPILLHIFQYLSARELLDVGLSCKPWLRVSYDELLWKDLVYHNFKIDRSVKIAPGKTSWLAEYKRLSYHTPVIQTEVLKEHSHQVLHVSFAHNGQMFATCSKDGYVLVWDSSYPATIKYYHDMKTFSWKYTQFSQFNQSDTLLLVSGVHFGTPHSTSGEIAVFSLQAGFKLQCRVMNKPYDIFGTWYSDRHLLSGDLHWLAHLVSTSILWLNKASQESESELVPIMDQLYRFYNSNASSIRAVMVANCLAPSPPELAATSSEARAQARKGSHNSERGNPPSHRELNNPSTPGRVLPTCSRDPEDEEEEPPEVLRQVSSRLQYAHSVI</sequence>
<evidence type="ECO:0000256" key="2">
    <source>
        <dbReference type="SAM" id="MobiDB-lite"/>
    </source>
</evidence>
<dbReference type="CDD" id="cd22132">
    <property type="entry name" value="F-box_FBXW5"/>
    <property type="match status" value="1"/>
</dbReference>
<keyword evidence="5" id="KW-1185">Reference proteome</keyword>
<feature type="domain" description="F-box" evidence="3">
    <location>
        <begin position="22"/>
        <end position="68"/>
    </location>
</feature>
<evidence type="ECO:0000256" key="1">
    <source>
        <dbReference type="PROSITE-ProRule" id="PRU00221"/>
    </source>
</evidence>
<dbReference type="FunCoup" id="A0A6L2QAZ2">
    <property type="interactions" value="62"/>
</dbReference>
<name>A0A6L2QAZ2_COPFO</name>
<feature type="repeat" description="WD" evidence="1">
    <location>
        <begin position="107"/>
        <end position="139"/>
    </location>
</feature>
<dbReference type="Proteomes" id="UP000502823">
    <property type="component" value="Unassembled WGS sequence"/>
</dbReference>
<dbReference type="PANTHER" id="PTHR20995">
    <property type="entry name" value="F-BOX/WD REPEAT-CONTAINING PROTEIN 5"/>
    <property type="match status" value="1"/>
</dbReference>
<organism evidence="4 5">
    <name type="scientific">Coptotermes formosanus</name>
    <name type="common">Formosan subterranean termite</name>
    <dbReference type="NCBI Taxonomy" id="36987"/>
    <lineage>
        <taxon>Eukaryota</taxon>
        <taxon>Metazoa</taxon>
        <taxon>Ecdysozoa</taxon>
        <taxon>Arthropoda</taxon>
        <taxon>Hexapoda</taxon>
        <taxon>Insecta</taxon>
        <taxon>Pterygota</taxon>
        <taxon>Neoptera</taxon>
        <taxon>Polyneoptera</taxon>
        <taxon>Dictyoptera</taxon>
        <taxon>Blattodea</taxon>
        <taxon>Blattoidea</taxon>
        <taxon>Termitoidae</taxon>
        <taxon>Rhinotermitidae</taxon>
        <taxon>Coptotermes</taxon>
    </lineage>
</organism>
<proteinExistence type="predicted"/>
<dbReference type="Pfam" id="PF12937">
    <property type="entry name" value="F-box-like"/>
    <property type="match status" value="1"/>
</dbReference>
<dbReference type="EMBL" id="BLKM01002776">
    <property type="protein sequence ID" value="GFG40912.1"/>
    <property type="molecule type" value="Genomic_DNA"/>
</dbReference>
<protein>
    <recommendedName>
        <fullName evidence="3">F-box domain-containing protein</fullName>
    </recommendedName>
</protein>
<dbReference type="GO" id="GO:0019005">
    <property type="term" value="C:SCF ubiquitin ligase complex"/>
    <property type="evidence" value="ECO:0007669"/>
    <property type="project" value="InterPro"/>
</dbReference>
<evidence type="ECO:0000313" key="4">
    <source>
        <dbReference type="EMBL" id="GFG40912.1"/>
    </source>
</evidence>
<gene>
    <name evidence="4" type="ORF">Cfor_11088</name>
</gene>
<dbReference type="InterPro" id="IPR015943">
    <property type="entry name" value="WD40/YVTN_repeat-like_dom_sf"/>
</dbReference>
<dbReference type="InterPro" id="IPR001680">
    <property type="entry name" value="WD40_rpt"/>
</dbReference>
<reference evidence="5" key="1">
    <citation type="submission" date="2020-01" db="EMBL/GenBank/DDBJ databases">
        <title>Draft genome sequence of the Termite Coptotermes fromosanus.</title>
        <authorList>
            <person name="Itakura S."/>
            <person name="Yosikawa Y."/>
            <person name="Umezawa K."/>
        </authorList>
    </citation>
    <scope>NUCLEOTIDE SEQUENCE [LARGE SCALE GENOMIC DNA]</scope>
</reference>
<dbReference type="Pfam" id="PF00400">
    <property type="entry name" value="WD40"/>
    <property type="match status" value="1"/>
</dbReference>
<dbReference type="GO" id="GO:0016567">
    <property type="term" value="P:protein ubiquitination"/>
    <property type="evidence" value="ECO:0007669"/>
    <property type="project" value="InterPro"/>
</dbReference>
<evidence type="ECO:0000259" key="3">
    <source>
        <dbReference type="PROSITE" id="PS50181"/>
    </source>
</evidence>
<dbReference type="SUPFAM" id="SSF50978">
    <property type="entry name" value="WD40 repeat-like"/>
    <property type="match status" value="1"/>
</dbReference>
<dbReference type="SUPFAM" id="SSF81383">
    <property type="entry name" value="F-box domain"/>
    <property type="match status" value="1"/>
</dbReference>
<dbReference type="GO" id="GO:0080008">
    <property type="term" value="C:Cul4-RING E3 ubiquitin ligase complex"/>
    <property type="evidence" value="ECO:0007669"/>
    <property type="project" value="InterPro"/>
</dbReference>
<dbReference type="InParanoid" id="A0A6L2QAZ2"/>
<keyword evidence="1" id="KW-0853">WD repeat</keyword>
<dbReference type="InterPro" id="IPR001810">
    <property type="entry name" value="F-box_dom"/>
</dbReference>
<dbReference type="AlphaFoldDB" id="A0A6L2QAZ2"/>
<dbReference type="Gene3D" id="2.130.10.10">
    <property type="entry name" value="YVTN repeat-like/Quinoprotein amine dehydrogenase"/>
    <property type="match status" value="1"/>
</dbReference>
<accession>A0A6L2QAZ2</accession>
<dbReference type="InterPro" id="IPR042508">
    <property type="entry name" value="FBXW5"/>
</dbReference>